<evidence type="ECO:0000256" key="9">
    <source>
        <dbReference type="ARBA" id="ARBA00022619"/>
    </source>
</evidence>
<dbReference type="GO" id="GO:0005829">
    <property type="term" value="C:cytosol"/>
    <property type="evidence" value="ECO:0007669"/>
    <property type="project" value="TreeGrafter"/>
</dbReference>
<comment type="similarity">
    <text evidence="6">In the C-terminal section; belongs to the GTP cyclohydrolase II family.</text>
</comment>
<comment type="pathway">
    <text evidence="4 14">Cofactor biosynthesis; riboflavin biosynthesis; 2-hydroxy-3-oxobutyl phosphate from D-ribulose 5-phosphate: step 1/1.</text>
</comment>
<dbReference type="PIRSF" id="PIRSF001259">
    <property type="entry name" value="RibA"/>
    <property type="match status" value="1"/>
</dbReference>
<keyword evidence="13 14" id="KW-0456">Lyase</keyword>
<dbReference type="Pfam" id="PF00925">
    <property type="entry name" value="GTP_cyclohydro2"/>
    <property type="match status" value="1"/>
</dbReference>
<feature type="binding site" evidence="14">
    <location>
        <begin position="152"/>
        <end position="156"/>
    </location>
    <ligand>
        <name>D-ribulose 5-phosphate</name>
        <dbReference type="ChEBI" id="CHEBI:58121"/>
    </ligand>
</feature>
<feature type="domain" description="GTP cyclohydrolase II" evidence="15">
    <location>
        <begin position="223"/>
        <end position="366"/>
    </location>
</feature>
<keyword evidence="11 14" id="KW-0460">Magnesium</keyword>
<evidence type="ECO:0000256" key="13">
    <source>
        <dbReference type="ARBA" id="ARBA00023239"/>
    </source>
</evidence>
<evidence type="ECO:0000256" key="6">
    <source>
        <dbReference type="ARBA" id="ARBA00008976"/>
    </source>
</evidence>
<evidence type="ECO:0000313" key="16">
    <source>
        <dbReference type="EMBL" id="MBR0660432.1"/>
    </source>
</evidence>
<dbReference type="InterPro" id="IPR017945">
    <property type="entry name" value="DHBP_synth_RibB-like_a/b_dom"/>
</dbReference>
<dbReference type="GO" id="GO:0000287">
    <property type="term" value="F:magnesium ion binding"/>
    <property type="evidence" value="ECO:0007669"/>
    <property type="project" value="UniProtKB-UniRule"/>
</dbReference>
<dbReference type="InterPro" id="IPR032677">
    <property type="entry name" value="GTP_cyclohydro_II"/>
</dbReference>
<accession>A0A9X9WJC2</accession>
<dbReference type="Pfam" id="PF00926">
    <property type="entry name" value="DHBP_synthase"/>
    <property type="match status" value="1"/>
</dbReference>
<organism evidence="16 19">
    <name type="scientific">Neoroseomonas oryzicola</name>
    <dbReference type="NCBI Taxonomy" id="535904"/>
    <lineage>
        <taxon>Bacteria</taxon>
        <taxon>Pseudomonadati</taxon>
        <taxon>Pseudomonadota</taxon>
        <taxon>Alphaproteobacteria</taxon>
        <taxon>Acetobacterales</taxon>
        <taxon>Acetobacteraceae</taxon>
        <taxon>Neoroseomonas</taxon>
    </lineage>
</organism>
<dbReference type="Proteomes" id="UP000746741">
    <property type="component" value="Unassembled WGS sequence"/>
</dbReference>
<comment type="subunit">
    <text evidence="14">Homodimer.</text>
</comment>
<dbReference type="HAMAP" id="MF_00180">
    <property type="entry name" value="RibB"/>
    <property type="match status" value="1"/>
</dbReference>
<evidence type="ECO:0000256" key="4">
    <source>
        <dbReference type="ARBA" id="ARBA00004904"/>
    </source>
</evidence>
<dbReference type="AlphaFoldDB" id="A0A9X9WJC2"/>
<evidence type="ECO:0000313" key="17">
    <source>
        <dbReference type="EMBL" id="NKE17382.1"/>
    </source>
</evidence>
<dbReference type="GO" id="GO:0008686">
    <property type="term" value="F:3,4-dihydroxy-2-butanone-4-phosphate synthase activity"/>
    <property type="evidence" value="ECO:0007669"/>
    <property type="project" value="UniProtKB-UniRule"/>
</dbReference>
<evidence type="ECO:0000256" key="5">
    <source>
        <dbReference type="ARBA" id="ARBA00005520"/>
    </source>
</evidence>
<dbReference type="InterPro" id="IPR000422">
    <property type="entry name" value="DHBP_synthase_RibB"/>
</dbReference>
<dbReference type="PANTHER" id="PTHR21327:SF34">
    <property type="entry name" value="3,4-DIHYDROXY-2-BUTANONE 4-PHOSPHATE SYNTHASE"/>
    <property type="match status" value="1"/>
</dbReference>
<feature type="binding site" evidence="14">
    <location>
        <position position="40"/>
    </location>
    <ligand>
        <name>Mg(2+)</name>
        <dbReference type="ChEBI" id="CHEBI:18420"/>
        <label>1</label>
    </ligand>
</feature>
<dbReference type="FunFam" id="3.90.870.10:FF:000001">
    <property type="entry name" value="Riboflavin biosynthesis protein RibBA"/>
    <property type="match status" value="1"/>
</dbReference>
<dbReference type="InterPro" id="IPR036144">
    <property type="entry name" value="RibA-like_sf"/>
</dbReference>
<dbReference type="Gene3D" id="3.90.870.10">
    <property type="entry name" value="DHBP synthase"/>
    <property type="match status" value="1"/>
</dbReference>
<comment type="similarity">
    <text evidence="5">In the N-terminal section; belongs to the DHBP synthase family.</text>
</comment>
<evidence type="ECO:0000256" key="10">
    <source>
        <dbReference type="ARBA" id="ARBA00022723"/>
    </source>
</evidence>
<evidence type="ECO:0000313" key="18">
    <source>
        <dbReference type="Proteomes" id="UP000746741"/>
    </source>
</evidence>
<dbReference type="PANTHER" id="PTHR21327">
    <property type="entry name" value="GTP CYCLOHYDROLASE II-RELATED"/>
    <property type="match status" value="1"/>
</dbReference>
<dbReference type="EMBL" id="JAAEDK010000030">
    <property type="protein sequence ID" value="MBR0660432.1"/>
    <property type="molecule type" value="Genomic_DNA"/>
</dbReference>
<dbReference type="NCBIfam" id="TIGR00506">
    <property type="entry name" value="ribB"/>
    <property type="match status" value="1"/>
</dbReference>
<evidence type="ECO:0000256" key="1">
    <source>
        <dbReference type="ARBA" id="ARBA00000141"/>
    </source>
</evidence>
<dbReference type="Proteomes" id="UP001138708">
    <property type="component" value="Unassembled WGS sequence"/>
</dbReference>
<feature type="site" description="Essential for catalytic activity" evidence="14">
    <location>
        <position position="176"/>
    </location>
</feature>
<comment type="cofactor">
    <cofactor evidence="14">
        <name>Mg(2+)</name>
        <dbReference type="ChEBI" id="CHEBI:18420"/>
    </cofactor>
    <cofactor evidence="14">
        <name>Mn(2+)</name>
        <dbReference type="ChEBI" id="CHEBI:29035"/>
    </cofactor>
    <text evidence="14">Binds 2 divalent metal cations per subunit. Magnesium or manganese.</text>
</comment>
<proteinExistence type="inferred from homology"/>
<comment type="caution">
    <text evidence="16">The sequence shown here is derived from an EMBL/GenBank/DDBJ whole genome shotgun (WGS) entry which is preliminary data.</text>
</comment>
<dbReference type="GO" id="GO:0003935">
    <property type="term" value="F:GTP cyclohydrolase II activity"/>
    <property type="evidence" value="ECO:0007669"/>
    <property type="project" value="TreeGrafter"/>
</dbReference>
<evidence type="ECO:0000259" key="15">
    <source>
        <dbReference type="Pfam" id="PF00925"/>
    </source>
</evidence>
<dbReference type="SUPFAM" id="SSF55821">
    <property type="entry name" value="YrdC/RibB"/>
    <property type="match status" value="1"/>
</dbReference>
<keyword evidence="10 14" id="KW-0479">Metal-binding</keyword>
<evidence type="ECO:0000256" key="2">
    <source>
        <dbReference type="ARBA" id="ARBA00001936"/>
    </source>
</evidence>
<evidence type="ECO:0000256" key="14">
    <source>
        <dbReference type="HAMAP-Rule" id="MF_00180"/>
    </source>
</evidence>
<evidence type="ECO:0000313" key="19">
    <source>
        <dbReference type="Proteomes" id="UP001138708"/>
    </source>
</evidence>
<reference evidence="16" key="3">
    <citation type="journal article" date="2021" name="Syst. Appl. Microbiol.">
        <title>Roseomonas hellenica sp. nov., isolated from roots of wild-growing Alkanna tinctoria.</title>
        <authorList>
            <person name="Rat A."/>
            <person name="Naranjo H.D."/>
            <person name="Lebbe L."/>
            <person name="Cnockaert M."/>
            <person name="Krigas N."/>
            <person name="Grigoriadou K."/>
            <person name="Maloupa E."/>
            <person name="Willems A."/>
        </authorList>
    </citation>
    <scope>NUCLEOTIDE SEQUENCE</scope>
    <source>
        <strain evidence="16">LMG 31161</strain>
    </source>
</reference>
<feature type="binding site" evidence="14">
    <location>
        <position position="155"/>
    </location>
    <ligand>
        <name>Mg(2+)</name>
        <dbReference type="ChEBI" id="CHEBI:18420"/>
        <label>2</label>
    </ligand>
</feature>
<evidence type="ECO:0000256" key="11">
    <source>
        <dbReference type="ARBA" id="ARBA00022842"/>
    </source>
</evidence>
<feature type="binding site" evidence="14">
    <location>
        <position position="40"/>
    </location>
    <ligand>
        <name>Mg(2+)</name>
        <dbReference type="ChEBI" id="CHEBI:18420"/>
        <label>2</label>
    </ligand>
</feature>
<evidence type="ECO:0000256" key="12">
    <source>
        <dbReference type="ARBA" id="ARBA00023211"/>
    </source>
</evidence>
<keyword evidence="18" id="KW-1185">Reference proteome</keyword>
<sequence>MTAADTVRTSFHDFIAPTEDLLEEARRGRMFILVDDEDRENEGDLVIPAQFATPDAINFMARYARGLICLAMTRHRVDQLGLPLMAQSNGTRHQTAFTVSIEARDGVTTGISAADRARTVAVAINPELGREHIVTPGHVFPLVARDGGTLVRAGHTEAAVDFARMAGLNPAGVICEIMNEDGTMARMPDLVAFAQHHGLKLGTIADLIAHRRRTERLVRRVEDSILPQAIGGEWRAVVYGSTVTEGEHLALIKGDVSGDEPVLVRMHAASLINDLVAGRTLGDLHGAMRAIAEEGRGVVVLLRDSRPDGLSDQLRRGRGRTVAPELRDYGIGAQILTDLGVRRMIRLSNHPRPIVGLEGYGIEDVEIRPIPTDTTP</sequence>
<dbReference type="EMBL" id="JAAVUP010000002">
    <property type="protein sequence ID" value="NKE17382.1"/>
    <property type="molecule type" value="Genomic_DNA"/>
</dbReference>
<name>A0A9X9WJC2_9PROT</name>
<feature type="binding site" evidence="14">
    <location>
        <begin position="39"/>
        <end position="40"/>
    </location>
    <ligand>
        <name>D-ribulose 5-phosphate</name>
        <dbReference type="ChEBI" id="CHEBI:58121"/>
    </ligand>
</feature>
<evidence type="ECO:0000256" key="8">
    <source>
        <dbReference type="ARBA" id="ARBA00018836"/>
    </source>
</evidence>
<protein>
    <recommendedName>
        <fullName evidence="8 14">3,4-dihydroxy-2-butanone 4-phosphate synthase</fullName>
        <shortName evidence="14">DHBP synthase</shortName>
        <ecNumber evidence="7 14">4.1.99.12</ecNumber>
    </recommendedName>
</protein>
<comment type="catalytic activity">
    <reaction evidence="1 14">
        <text>D-ribulose 5-phosphate = (2S)-2-hydroxy-3-oxobutyl phosphate + formate + H(+)</text>
        <dbReference type="Rhea" id="RHEA:18457"/>
        <dbReference type="ChEBI" id="CHEBI:15378"/>
        <dbReference type="ChEBI" id="CHEBI:15740"/>
        <dbReference type="ChEBI" id="CHEBI:58121"/>
        <dbReference type="ChEBI" id="CHEBI:58830"/>
        <dbReference type="EC" id="4.1.99.12"/>
    </reaction>
</comment>
<dbReference type="Gene3D" id="3.40.50.10990">
    <property type="entry name" value="GTP cyclohydrolase II"/>
    <property type="match status" value="1"/>
</dbReference>
<feature type="binding site" evidence="14">
    <location>
        <position position="44"/>
    </location>
    <ligand>
        <name>D-ribulose 5-phosphate</name>
        <dbReference type="ChEBI" id="CHEBI:58121"/>
    </ligand>
</feature>
<dbReference type="GO" id="GO:0009231">
    <property type="term" value="P:riboflavin biosynthetic process"/>
    <property type="evidence" value="ECO:0007669"/>
    <property type="project" value="UniProtKB-UniRule"/>
</dbReference>
<gene>
    <name evidence="14 16" type="primary">ribB</name>
    <name evidence="17" type="ORF">GWK15_10545</name>
    <name evidence="16" type="ORF">GXW75_14320</name>
</gene>
<reference evidence="17 18" key="2">
    <citation type="submission" date="2020-02" db="EMBL/GenBank/DDBJ databases">
        <authorList>
            <person name="Sun Q."/>
            <person name="Inoue M."/>
        </authorList>
    </citation>
    <scope>NUCLEOTIDE SEQUENCE [LARGE SCALE GENOMIC DNA]</scope>
    <source>
        <strain evidence="17 18">KCTC 22478</strain>
    </source>
</reference>
<comment type="cofactor">
    <cofactor evidence="2">
        <name>Mn(2+)</name>
        <dbReference type="ChEBI" id="CHEBI:29035"/>
    </cofactor>
</comment>
<dbReference type="SUPFAM" id="SSF142695">
    <property type="entry name" value="RibA-like"/>
    <property type="match status" value="1"/>
</dbReference>
<reference evidence="16" key="1">
    <citation type="submission" date="2020-01" db="EMBL/GenBank/DDBJ databases">
        <authorList>
            <person name="Rat A."/>
        </authorList>
    </citation>
    <scope>NUCLEOTIDE SEQUENCE</scope>
    <source>
        <strain evidence="16">LMG 31161</strain>
    </source>
</reference>
<comment type="function">
    <text evidence="3 14">Catalyzes the conversion of D-ribulose 5-phosphate to formate and 3,4-dihydroxy-2-butanone 4-phosphate.</text>
</comment>
<comment type="similarity">
    <text evidence="14">Belongs to the DHBP synthase family.</text>
</comment>
<feature type="site" description="Essential for catalytic activity" evidence="14">
    <location>
        <position position="138"/>
    </location>
</feature>
<keyword evidence="9 14" id="KW-0686">Riboflavin biosynthesis</keyword>
<keyword evidence="12 14" id="KW-0464">Manganese</keyword>
<dbReference type="GO" id="GO:0030145">
    <property type="term" value="F:manganese ion binding"/>
    <property type="evidence" value="ECO:0007669"/>
    <property type="project" value="UniProtKB-UniRule"/>
</dbReference>
<evidence type="ECO:0000256" key="3">
    <source>
        <dbReference type="ARBA" id="ARBA00002284"/>
    </source>
</evidence>
<evidence type="ECO:0000256" key="7">
    <source>
        <dbReference type="ARBA" id="ARBA00012153"/>
    </source>
</evidence>
<dbReference type="EC" id="4.1.99.12" evidence="7 14"/>